<dbReference type="InterPro" id="IPR023286">
    <property type="entry name" value="ABATE_dom_sf"/>
</dbReference>
<protein>
    <recommendedName>
        <fullName evidence="1">Zinc finger CGNR domain-containing protein</fullName>
    </recommendedName>
</protein>
<dbReference type="InterPro" id="IPR021005">
    <property type="entry name" value="Znf_CGNR"/>
</dbReference>
<name>A0A0S2DJK0_LYSEN</name>
<dbReference type="KEGG" id="lez:GLE_3342"/>
<evidence type="ECO:0000313" key="2">
    <source>
        <dbReference type="EMBL" id="ALN58688.1"/>
    </source>
</evidence>
<dbReference type="PATRIC" id="fig|69.6.peg.3292"/>
<reference evidence="2 3" key="1">
    <citation type="submission" date="2015-11" db="EMBL/GenBank/DDBJ databases">
        <title>Genome sequences of Lysobacter enzymogenes strain C3 and Lysobacter antibioticus ATCC 29479.</title>
        <authorList>
            <person name="Kobayashi D.Y."/>
        </authorList>
    </citation>
    <scope>NUCLEOTIDE SEQUENCE [LARGE SCALE GENOMIC DNA]</scope>
    <source>
        <strain evidence="2 3">C3</strain>
    </source>
</reference>
<dbReference type="EMBL" id="CP013140">
    <property type="protein sequence ID" value="ALN58688.1"/>
    <property type="molecule type" value="Genomic_DNA"/>
</dbReference>
<dbReference type="Pfam" id="PF07336">
    <property type="entry name" value="ABATE"/>
    <property type="match status" value="1"/>
</dbReference>
<dbReference type="Proteomes" id="UP000061569">
    <property type="component" value="Chromosome"/>
</dbReference>
<dbReference type="Pfam" id="PF11706">
    <property type="entry name" value="zf-CGNR"/>
    <property type="match status" value="1"/>
</dbReference>
<dbReference type="STRING" id="69.GLE_3342"/>
<dbReference type="PANTHER" id="PTHR35525:SF3">
    <property type="entry name" value="BLL6575 PROTEIN"/>
    <property type="match status" value="1"/>
</dbReference>
<feature type="domain" description="Zinc finger CGNR" evidence="1">
    <location>
        <begin position="175"/>
        <end position="218"/>
    </location>
</feature>
<dbReference type="SUPFAM" id="SSF160904">
    <property type="entry name" value="Jann2411-like"/>
    <property type="match status" value="1"/>
</dbReference>
<dbReference type="PANTHER" id="PTHR35525">
    <property type="entry name" value="BLL6575 PROTEIN"/>
    <property type="match status" value="1"/>
</dbReference>
<evidence type="ECO:0000259" key="1">
    <source>
        <dbReference type="Pfam" id="PF11706"/>
    </source>
</evidence>
<organism evidence="2 3">
    <name type="scientific">Lysobacter enzymogenes</name>
    <dbReference type="NCBI Taxonomy" id="69"/>
    <lineage>
        <taxon>Bacteria</taxon>
        <taxon>Pseudomonadati</taxon>
        <taxon>Pseudomonadota</taxon>
        <taxon>Gammaproteobacteria</taxon>
        <taxon>Lysobacterales</taxon>
        <taxon>Lysobacteraceae</taxon>
        <taxon>Lysobacter</taxon>
    </lineage>
</organism>
<dbReference type="Gene3D" id="1.10.3300.10">
    <property type="entry name" value="Jann2411-like domain"/>
    <property type="match status" value="1"/>
</dbReference>
<sequence>MADYHNLQNVFKGFSMRLEHHQFRDMDLVGGDPALDLVNTVTARDTLPRDWLDDYPALLRWARKAALVPAAELQALERLAAAPAAKSAAALARCKQLREALCAALYALAGGGEPAAAELEILDQARLSASRAARLVSRGGRLQTQWSAQRSGLDLIAHVATAHAIELLKDARLERLRVCDGRDCGWVFVDSSKSGRRRWCDMATCGNAAKARRFNQRHKE</sequence>
<dbReference type="InterPro" id="IPR010852">
    <property type="entry name" value="ABATE"/>
</dbReference>
<accession>A0A0S2DJK0</accession>
<evidence type="ECO:0000313" key="3">
    <source>
        <dbReference type="Proteomes" id="UP000061569"/>
    </source>
</evidence>
<proteinExistence type="predicted"/>
<dbReference type="AlphaFoldDB" id="A0A0S2DJK0"/>
<gene>
    <name evidence="2" type="ORF">GLE_3342</name>
</gene>